<dbReference type="InterPro" id="IPR050554">
    <property type="entry name" value="Met_Synthase/Corrinoid"/>
</dbReference>
<dbReference type="PANTHER" id="PTHR45833">
    <property type="entry name" value="METHIONINE SYNTHASE"/>
    <property type="match status" value="1"/>
</dbReference>
<dbReference type="InterPro" id="IPR011005">
    <property type="entry name" value="Dihydropteroate_synth-like_sf"/>
</dbReference>
<dbReference type="GO" id="GO:0031419">
    <property type="term" value="F:cobalamin binding"/>
    <property type="evidence" value="ECO:0007669"/>
    <property type="project" value="UniProtKB-KW"/>
</dbReference>
<dbReference type="RefSeq" id="WP_288183071.1">
    <property type="nucleotide sequence ID" value="NZ_LT608335.1"/>
</dbReference>
<dbReference type="GO" id="GO:0046872">
    <property type="term" value="F:metal ion binding"/>
    <property type="evidence" value="ECO:0007669"/>
    <property type="project" value="UniProtKB-KW"/>
</dbReference>
<dbReference type="GO" id="GO:0032259">
    <property type="term" value="P:methylation"/>
    <property type="evidence" value="ECO:0007669"/>
    <property type="project" value="UniProtKB-KW"/>
</dbReference>
<dbReference type="Pfam" id="PF00809">
    <property type="entry name" value="Pterin_bind"/>
    <property type="match status" value="1"/>
</dbReference>
<keyword evidence="4 8" id="KW-0808">Transferase</keyword>
<dbReference type="PROSITE" id="PS50972">
    <property type="entry name" value="PTERIN_BINDING"/>
    <property type="match status" value="1"/>
</dbReference>
<keyword evidence="6" id="KW-0170">Cobalt</keyword>
<keyword evidence="5" id="KW-0479">Metal-binding</keyword>
<sequence length="264" mass="28246">MIIVGERINTSRKGLEPAVRSRDAAFIQAEAEGQLKAGSTYIDVNCGTLLGDEPEALSWLVRTVQEKTDAALCIDSPNPAALAAALQFHKGKALINSISGESGRYEPVVSLIREYKASVVALAMDDAGMPSTVKDRLAAADRLITRLTKDGVAVEDIYIDPLIQPISTDGTQAMAVFETISTIMKAYPGIHTICGLSNVSFGLPGRGLLNRSFVIMCITAGLDAVICDPLNTEMIKAIYAAEALSGRDEFCMEYIDAFRAGRLA</sequence>
<proteinExistence type="inferred from homology"/>
<evidence type="ECO:0000259" key="7">
    <source>
        <dbReference type="PROSITE" id="PS50972"/>
    </source>
</evidence>
<evidence type="ECO:0000256" key="1">
    <source>
        <dbReference type="ARBA" id="ARBA00010398"/>
    </source>
</evidence>
<evidence type="ECO:0000256" key="4">
    <source>
        <dbReference type="ARBA" id="ARBA00022679"/>
    </source>
</evidence>
<dbReference type="AlphaFoldDB" id="A0A212LLG0"/>
<keyword evidence="3" id="KW-0846">Cobalamin</keyword>
<keyword evidence="2 8" id="KW-0489">Methyltransferase</keyword>
<gene>
    <name evidence="8" type="ORF">KL86SPO_20012</name>
</gene>
<dbReference type="EC" id="2.1.1.13" evidence="8"/>
<organism evidence="8">
    <name type="scientific">uncultured Sporomusa sp</name>
    <dbReference type="NCBI Taxonomy" id="307249"/>
    <lineage>
        <taxon>Bacteria</taxon>
        <taxon>Bacillati</taxon>
        <taxon>Bacillota</taxon>
        <taxon>Negativicutes</taxon>
        <taxon>Selenomonadales</taxon>
        <taxon>Sporomusaceae</taxon>
        <taxon>Sporomusa</taxon>
        <taxon>environmental samples</taxon>
    </lineage>
</organism>
<dbReference type="NCBIfam" id="NF005719">
    <property type="entry name" value="PRK07535.1"/>
    <property type="match status" value="1"/>
</dbReference>
<dbReference type="EMBL" id="FMJE01000002">
    <property type="protein sequence ID" value="SCM78385.1"/>
    <property type="molecule type" value="Genomic_DNA"/>
</dbReference>
<protein>
    <submittedName>
        <fullName evidence="8">Methionine synthase</fullName>
        <ecNumber evidence="8">2.1.1.13</ecNumber>
    </submittedName>
</protein>
<dbReference type="PANTHER" id="PTHR45833:SF1">
    <property type="entry name" value="METHIONINE SYNTHASE"/>
    <property type="match status" value="1"/>
</dbReference>
<evidence type="ECO:0000256" key="2">
    <source>
        <dbReference type="ARBA" id="ARBA00022603"/>
    </source>
</evidence>
<dbReference type="GO" id="GO:0005829">
    <property type="term" value="C:cytosol"/>
    <property type="evidence" value="ECO:0007669"/>
    <property type="project" value="TreeGrafter"/>
</dbReference>
<reference evidence="8" key="1">
    <citation type="submission" date="2016-08" db="EMBL/GenBank/DDBJ databases">
        <authorList>
            <person name="Seilhamer J.J."/>
        </authorList>
    </citation>
    <scope>NUCLEOTIDE SEQUENCE</scope>
    <source>
        <strain evidence="8">86</strain>
    </source>
</reference>
<feature type="domain" description="Pterin-binding" evidence="7">
    <location>
        <begin position="1"/>
        <end position="245"/>
    </location>
</feature>
<accession>A0A212LLG0</accession>
<evidence type="ECO:0000256" key="5">
    <source>
        <dbReference type="ARBA" id="ARBA00022723"/>
    </source>
</evidence>
<comment type="similarity">
    <text evidence="1">Belongs to the vitamin-B12 dependent methionine synthase family.</text>
</comment>
<dbReference type="SUPFAM" id="SSF51717">
    <property type="entry name" value="Dihydropteroate synthetase-like"/>
    <property type="match status" value="1"/>
</dbReference>
<dbReference type="Gene3D" id="3.20.20.20">
    <property type="entry name" value="Dihydropteroate synthase-like"/>
    <property type="match status" value="1"/>
</dbReference>
<dbReference type="GO" id="GO:0046653">
    <property type="term" value="P:tetrahydrofolate metabolic process"/>
    <property type="evidence" value="ECO:0007669"/>
    <property type="project" value="TreeGrafter"/>
</dbReference>
<evidence type="ECO:0000256" key="6">
    <source>
        <dbReference type="ARBA" id="ARBA00023285"/>
    </source>
</evidence>
<dbReference type="InterPro" id="IPR000489">
    <property type="entry name" value="Pterin-binding_dom"/>
</dbReference>
<name>A0A212LLG0_9FIRM</name>
<dbReference type="GO" id="GO:0050667">
    <property type="term" value="P:homocysteine metabolic process"/>
    <property type="evidence" value="ECO:0007669"/>
    <property type="project" value="TreeGrafter"/>
</dbReference>
<dbReference type="GO" id="GO:0008705">
    <property type="term" value="F:methionine synthase activity"/>
    <property type="evidence" value="ECO:0007669"/>
    <property type="project" value="UniProtKB-EC"/>
</dbReference>
<evidence type="ECO:0000313" key="8">
    <source>
        <dbReference type="EMBL" id="SCM78385.1"/>
    </source>
</evidence>
<evidence type="ECO:0000256" key="3">
    <source>
        <dbReference type="ARBA" id="ARBA00022628"/>
    </source>
</evidence>